<dbReference type="InterPro" id="IPR039425">
    <property type="entry name" value="RNA_pol_sigma-70-like"/>
</dbReference>
<dbReference type="PANTHER" id="PTHR43133:SF46">
    <property type="entry name" value="RNA POLYMERASE SIGMA-70 FACTOR ECF SUBFAMILY"/>
    <property type="match status" value="1"/>
</dbReference>
<dbReference type="InterPro" id="IPR013325">
    <property type="entry name" value="RNA_pol_sigma_r2"/>
</dbReference>
<dbReference type="SUPFAM" id="SSF88946">
    <property type="entry name" value="Sigma2 domain of RNA polymerase sigma factors"/>
    <property type="match status" value="1"/>
</dbReference>
<dbReference type="InterPro" id="IPR013249">
    <property type="entry name" value="RNA_pol_sigma70_r4_t2"/>
</dbReference>
<dbReference type="Pfam" id="PF08281">
    <property type="entry name" value="Sigma70_r4_2"/>
    <property type="match status" value="1"/>
</dbReference>
<dbReference type="PANTHER" id="PTHR43133">
    <property type="entry name" value="RNA POLYMERASE ECF-TYPE SIGMA FACTO"/>
    <property type="match status" value="1"/>
</dbReference>
<protein>
    <submittedName>
        <fullName evidence="7">DNA-directed RNA polymerase sigma-70 factor</fullName>
    </submittedName>
</protein>
<reference evidence="7" key="1">
    <citation type="journal article" date="2014" name="Int. J. Syst. Evol. Microbiol.">
        <title>Complete genome sequence of Corynebacterium casei LMG S-19264T (=DSM 44701T), isolated from a smear-ripened cheese.</title>
        <authorList>
            <consortium name="US DOE Joint Genome Institute (JGI-PGF)"/>
            <person name="Walter F."/>
            <person name="Albersmeier A."/>
            <person name="Kalinowski J."/>
            <person name="Ruckert C."/>
        </authorList>
    </citation>
    <scope>NUCLEOTIDE SEQUENCE</scope>
    <source>
        <strain evidence="7">CCM 8711</strain>
    </source>
</reference>
<evidence type="ECO:0000256" key="1">
    <source>
        <dbReference type="ARBA" id="ARBA00010641"/>
    </source>
</evidence>
<dbReference type="SUPFAM" id="SSF88659">
    <property type="entry name" value="Sigma3 and sigma4 domains of RNA polymerase sigma factors"/>
    <property type="match status" value="1"/>
</dbReference>
<evidence type="ECO:0000259" key="5">
    <source>
        <dbReference type="Pfam" id="PF04542"/>
    </source>
</evidence>
<evidence type="ECO:0000256" key="3">
    <source>
        <dbReference type="ARBA" id="ARBA00023082"/>
    </source>
</evidence>
<dbReference type="GO" id="GO:0016987">
    <property type="term" value="F:sigma factor activity"/>
    <property type="evidence" value="ECO:0007669"/>
    <property type="project" value="UniProtKB-KW"/>
</dbReference>
<dbReference type="Gene3D" id="1.10.10.10">
    <property type="entry name" value="Winged helix-like DNA-binding domain superfamily/Winged helix DNA-binding domain"/>
    <property type="match status" value="1"/>
</dbReference>
<dbReference type="NCBIfam" id="TIGR02937">
    <property type="entry name" value="sigma70-ECF"/>
    <property type="match status" value="1"/>
</dbReference>
<sequence length="196" mass="23291">MDKVLNERNLLVSIANDDRRAFNELYKHYMHNLYRYVYFVCKSTPVTEEVVQEIFVKLWVNRSNLPNIQFFKSYLYRSAQNQLTDHLRRVKLEHKAMERMLTAETESALPSDSAIICNDFIQLTRQAINHLPAKRKIIVELRTEDGLSLDEIAERLRISKSVVKKQLYAGMSFVRNYIHHFDELVLLLILLHFYSR</sequence>
<gene>
    <name evidence="7" type="ORF">GCM10011425_21120</name>
</gene>
<keyword evidence="7" id="KW-0240">DNA-directed RNA polymerase</keyword>
<dbReference type="GO" id="GO:0000428">
    <property type="term" value="C:DNA-directed RNA polymerase complex"/>
    <property type="evidence" value="ECO:0007669"/>
    <property type="project" value="UniProtKB-KW"/>
</dbReference>
<organism evidence="7 8">
    <name type="scientific">Mucilaginibacter galii</name>
    <dbReference type="NCBI Taxonomy" id="2005073"/>
    <lineage>
        <taxon>Bacteria</taxon>
        <taxon>Pseudomonadati</taxon>
        <taxon>Bacteroidota</taxon>
        <taxon>Sphingobacteriia</taxon>
        <taxon>Sphingobacteriales</taxon>
        <taxon>Sphingobacteriaceae</taxon>
        <taxon>Mucilaginibacter</taxon>
    </lineage>
</organism>
<dbReference type="InterPro" id="IPR007627">
    <property type="entry name" value="RNA_pol_sigma70_r2"/>
</dbReference>
<evidence type="ECO:0000256" key="4">
    <source>
        <dbReference type="ARBA" id="ARBA00023163"/>
    </source>
</evidence>
<dbReference type="Proteomes" id="UP000662074">
    <property type="component" value="Unassembled WGS sequence"/>
</dbReference>
<dbReference type="GO" id="GO:0003677">
    <property type="term" value="F:DNA binding"/>
    <property type="evidence" value="ECO:0007669"/>
    <property type="project" value="InterPro"/>
</dbReference>
<dbReference type="InterPro" id="IPR014284">
    <property type="entry name" value="RNA_pol_sigma-70_dom"/>
</dbReference>
<evidence type="ECO:0000313" key="8">
    <source>
        <dbReference type="Proteomes" id="UP000662074"/>
    </source>
</evidence>
<reference evidence="7" key="2">
    <citation type="submission" date="2020-09" db="EMBL/GenBank/DDBJ databases">
        <authorList>
            <person name="Sun Q."/>
            <person name="Sedlacek I."/>
        </authorList>
    </citation>
    <scope>NUCLEOTIDE SEQUENCE</scope>
    <source>
        <strain evidence="7">CCM 8711</strain>
    </source>
</reference>
<dbReference type="Gene3D" id="1.10.1740.10">
    <property type="match status" value="1"/>
</dbReference>
<evidence type="ECO:0000259" key="6">
    <source>
        <dbReference type="Pfam" id="PF08281"/>
    </source>
</evidence>
<keyword evidence="2" id="KW-0805">Transcription regulation</keyword>
<dbReference type="GO" id="GO:0006352">
    <property type="term" value="P:DNA-templated transcription initiation"/>
    <property type="evidence" value="ECO:0007669"/>
    <property type="project" value="InterPro"/>
</dbReference>
<feature type="domain" description="RNA polymerase sigma-70 region 2" evidence="5">
    <location>
        <begin position="25"/>
        <end position="90"/>
    </location>
</feature>
<dbReference type="Pfam" id="PF04542">
    <property type="entry name" value="Sigma70_r2"/>
    <property type="match status" value="1"/>
</dbReference>
<evidence type="ECO:0000313" key="7">
    <source>
        <dbReference type="EMBL" id="GGI50900.1"/>
    </source>
</evidence>
<keyword evidence="3" id="KW-0731">Sigma factor</keyword>
<dbReference type="EMBL" id="BMDO01000005">
    <property type="protein sequence ID" value="GGI50900.1"/>
    <property type="molecule type" value="Genomic_DNA"/>
</dbReference>
<proteinExistence type="inferred from homology"/>
<evidence type="ECO:0000256" key="2">
    <source>
        <dbReference type="ARBA" id="ARBA00023015"/>
    </source>
</evidence>
<keyword evidence="8" id="KW-1185">Reference proteome</keyword>
<name>A0A917N1G0_9SPHI</name>
<keyword evidence="4" id="KW-0804">Transcription</keyword>
<dbReference type="AlphaFoldDB" id="A0A917N1G0"/>
<accession>A0A917N1G0</accession>
<dbReference type="InterPro" id="IPR013324">
    <property type="entry name" value="RNA_pol_sigma_r3/r4-like"/>
</dbReference>
<dbReference type="InterPro" id="IPR036388">
    <property type="entry name" value="WH-like_DNA-bd_sf"/>
</dbReference>
<comment type="similarity">
    <text evidence="1">Belongs to the sigma-70 factor family. ECF subfamily.</text>
</comment>
<feature type="domain" description="RNA polymerase sigma factor 70 region 4 type 2" evidence="6">
    <location>
        <begin position="124"/>
        <end position="171"/>
    </location>
</feature>
<comment type="caution">
    <text evidence="7">The sequence shown here is derived from an EMBL/GenBank/DDBJ whole genome shotgun (WGS) entry which is preliminary data.</text>
</comment>
<dbReference type="RefSeq" id="WP_188416473.1">
    <property type="nucleotide sequence ID" value="NZ_BMDO01000005.1"/>
</dbReference>